<keyword evidence="3" id="KW-0186">Copper</keyword>
<evidence type="ECO:0000313" key="10">
    <source>
        <dbReference type="Proteomes" id="UP001465976"/>
    </source>
</evidence>
<keyword evidence="7" id="KW-0732">Signal</keyword>
<comment type="caution">
    <text evidence="9">The sequence shown here is derived from an EMBL/GenBank/DDBJ whole genome shotgun (WGS) entry which is preliminary data.</text>
</comment>
<keyword evidence="4" id="KW-1015">Disulfide bond</keyword>
<gene>
    <name evidence="9" type="ORF">V5O48_006867</name>
</gene>
<feature type="chain" id="PRO_5046342384" description="Chitin-binding type-4 domain-containing protein" evidence="7">
    <location>
        <begin position="30"/>
        <end position="201"/>
    </location>
</feature>
<keyword evidence="2" id="KW-0479">Metal-binding</keyword>
<evidence type="ECO:0000259" key="8">
    <source>
        <dbReference type="Pfam" id="PF03067"/>
    </source>
</evidence>
<dbReference type="PANTHER" id="PTHR36575:SF2">
    <property type="entry name" value="CHITIN-BINDING TYPE-4 DOMAIN-CONTAINING PROTEIN-RELATED"/>
    <property type="match status" value="1"/>
</dbReference>
<dbReference type="EMBL" id="JBAHYK010000336">
    <property type="protein sequence ID" value="KAL0575091.1"/>
    <property type="molecule type" value="Genomic_DNA"/>
</dbReference>
<organism evidence="9 10">
    <name type="scientific">Marasmius crinis-equi</name>
    <dbReference type="NCBI Taxonomy" id="585013"/>
    <lineage>
        <taxon>Eukaryota</taxon>
        <taxon>Fungi</taxon>
        <taxon>Dikarya</taxon>
        <taxon>Basidiomycota</taxon>
        <taxon>Agaricomycotina</taxon>
        <taxon>Agaricomycetes</taxon>
        <taxon>Agaricomycetidae</taxon>
        <taxon>Agaricales</taxon>
        <taxon>Marasmiineae</taxon>
        <taxon>Marasmiaceae</taxon>
        <taxon>Marasmius</taxon>
    </lineage>
</organism>
<protein>
    <recommendedName>
        <fullName evidence="8">Chitin-binding type-4 domain-containing protein</fullName>
    </recommendedName>
</protein>
<evidence type="ECO:0000256" key="7">
    <source>
        <dbReference type="SAM" id="SignalP"/>
    </source>
</evidence>
<reference evidence="9 10" key="1">
    <citation type="submission" date="2024-02" db="EMBL/GenBank/DDBJ databases">
        <title>A draft genome for the cacao thread blight pathogen Marasmius crinis-equi.</title>
        <authorList>
            <person name="Cohen S.P."/>
            <person name="Baruah I.K."/>
            <person name="Amoako-Attah I."/>
            <person name="Bukari Y."/>
            <person name="Meinhardt L.W."/>
            <person name="Bailey B.A."/>
        </authorList>
    </citation>
    <scope>NUCLEOTIDE SEQUENCE [LARGE SCALE GENOMIC DNA]</scope>
    <source>
        <strain evidence="9 10">GH-76</strain>
    </source>
</reference>
<comment type="cofactor">
    <cofactor evidence="1">
        <name>Cu(2+)</name>
        <dbReference type="ChEBI" id="CHEBI:29036"/>
    </cofactor>
</comment>
<proteinExistence type="inferred from homology"/>
<sequence>MARLTTEPRGSMVQLLVLTLAALFARTSGHADVESPTPRRLGDAFHAACGDFVYGELTKDLANPIEGAANRTDSGYHEKECHLWFCRGAQYEDNINNTRVYKPGDVVPFHVDIKAHHTGWANVSVVDLQAQTPIARLFTWPVYANESLGPPDWPKNESDFSVTIPDLGTKCSQPNACAIQWWWYSGFSNHQTYMNCVDFTQ</sequence>
<evidence type="ECO:0000256" key="1">
    <source>
        <dbReference type="ARBA" id="ARBA00001973"/>
    </source>
</evidence>
<keyword evidence="10" id="KW-1185">Reference proteome</keyword>
<accession>A0ABR3FIC0</accession>
<evidence type="ECO:0000313" key="9">
    <source>
        <dbReference type="EMBL" id="KAL0575091.1"/>
    </source>
</evidence>
<keyword evidence="5" id="KW-0325">Glycoprotein</keyword>
<dbReference type="Pfam" id="PF03067">
    <property type="entry name" value="LPMO_10"/>
    <property type="match status" value="1"/>
</dbReference>
<evidence type="ECO:0000256" key="6">
    <source>
        <dbReference type="ARBA" id="ARBA00034311"/>
    </source>
</evidence>
<dbReference type="PANTHER" id="PTHR36575">
    <property type="entry name" value="BINDING PROTEIN, PUTATIVE (AFU_ORTHOLOGUE AFUA_1G14430)-RELATED"/>
    <property type="match status" value="1"/>
</dbReference>
<feature type="signal peptide" evidence="7">
    <location>
        <begin position="1"/>
        <end position="29"/>
    </location>
</feature>
<feature type="domain" description="Chitin-binding type-4" evidence="8">
    <location>
        <begin position="93"/>
        <end position="199"/>
    </location>
</feature>
<name>A0ABR3FIC0_9AGAR</name>
<evidence type="ECO:0000256" key="5">
    <source>
        <dbReference type="ARBA" id="ARBA00023180"/>
    </source>
</evidence>
<comment type="similarity">
    <text evidence="6">Belongs to the polysaccharide monooxygenase AA13 family.</text>
</comment>
<evidence type="ECO:0000256" key="3">
    <source>
        <dbReference type="ARBA" id="ARBA00023008"/>
    </source>
</evidence>
<dbReference type="InterPro" id="IPR052282">
    <property type="entry name" value="Starch-active_LPMO"/>
</dbReference>
<dbReference type="Gene3D" id="2.70.50.70">
    <property type="match status" value="1"/>
</dbReference>
<evidence type="ECO:0000256" key="2">
    <source>
        <dbReference type="ARBA" id="ARBA00022723"/>
    </source>
</evidence>
<dbReference type="InterPro" id="IPR004302">
    <property type="entry name" value="Cellulose/chitin-bd_N"/>
</dbReference>
<dbReference type="Proteomes" id="UP001465976">
    <property type="component" value="Unassembled WGS sequence"/>
</dbReference>
<evidence type="ECO:0000256" key="4">
    <source>
        <dbReference type="ARBA" id="ARBA00023157"/>
    </source>
</evidence>